<dbReference type="Proteomes" id="UP000714618">
    <property type="component" value="Unassembled WGS sequence"/>
</dbReference>
<dbReference type="InterPro" id="IPR052820">
    <property type="entry name" value="PhiA_domain"/>
</dbReference>
<dbReference type="AlphaFoldDB" id="A0A9N8PLP1"/>
<dbReference type="EMBL" id="CAIJEO010000011">
    <property type="protein sequence ID" value="CAD0099902.1"/>
    <property type="molecule type" value="Genomic_DNA"/>
</dbReference>
<evidence type="ECO:0000256" key="1">
    <source>
        <dbReference type="SAM" id="SignalP"/>
    </source>
</evidence>
<evidence type="ECO:0000313" key="2">
    <source>
        <dbReference type="EMBL" id="CAD0099902.1"/>
    </source>
</evidence>
<protein>
    <recommendedName>
        <fullName evidence="4">IgE-binding protein</fullName>
    </recommendedName>
</protein>
<dbReference type="PANTHER" id="PTHR42047:SF1">
    <property type="entry name" value="PROTEIN, PUTATIVE (AFU_ORTHOLOGUE AFUA_6G03560)-RELATED"/>
    <property type="match status" value="1"/>
</dbReference>
<gene>
    <name evidence="2" type="ORF">AWRI4233_LOCUS8727</name>
</gene>
<feature type="signal peptide" evidence="1">
    <location>
        <begin position="1"/>
        <end position="19"/>
    </location>
</feature>
<sequence length="183" mass="19065">MKTTSAVISTLALVGSALAAPTPQSSFQGLAINSGSPIQFASVSANDENFWLRYKSSAYCPPGIECSNTTSTLFTGGKDTLNLKVAVPGGQQVYVNDVGALRYTEPHSAAIGVGSSQTGFGVKKEGQFDYLTYNGDGFLACPTDAEAYLIYVRGASAVNDDAKCLGFDFLMGPDSAPAAWGYS</sequence>
<evidence type="ECO:0000313" key="3">
    <source>
        <dbReference type="Proteomes" id="UP000714618"/>
    </source>
</evidence>
<comment type="caution">
    <text evidence="2">The sequence shown here is derived from an EMBL/GenBank/DDBJ whole genome shotgun (WGS) entry which is preliminary data.</text>
</comment>
<keyword evidence="1" id="KW-0732">Signal</keyword>
<organism evidence="2 3">
    <name type="scientific">Aureobasidium mustum</name>
    <dbReference type="NCBI Taxonomy" id="2773714"/>
    <lineage>
        <taxon>Eukaryota</taxon>
        <taxon>Fungi</taxon>
        <taxon>Dikarya</taxon>
        <taxon>Ascomycota</taxon>
        <taxon>Pezizomycotina</taxon>
        <taxon>Dothideomycetes</taxon>
        <taxon>Dothideomycetidae</taxon>
        <taxon>Dothideales</taxon>
        <taxon>Saccotheciaceae</taxon>
        <taxon>Aureobasidium</taxon>
    </lineage>
</organism>
<evidence type="ECO:0008006" key="4">
    <source>
        <dbReference type="Google" id="ProtNLM"/>
    </source>
</evidence>
<dbReference type="OrthoDB" id="5430620at2759"/>
<dbReference type="PANTHER" id="PTHR42047">
    <property type="entry name" value="PROTEIN, PUTATIVE (AFU_ORTHOLOGUE AFUA_6G03560)-RELATED"/>
    <property type="match status" value="1"/>
</dbReference>
<feature type="chain" id="PRO_5040362356" description="IgE-binding protein" evidence="1">
    <location>
        <begin position="20"/>
        <end position="183"/>
    </location>
</feature>
<reference evidence="2" key="1">
    <citation type="submission" date="2020-06" db="EMBL/GenBank/DDBJ databases">
        <authorList>
            <person name="Onetto C."/>
        </authorList>
    </citation>
    <scope>NUCLEOTIDE SEQUENCE</scope>
</reference>
<keyword evidence="3" id="KW-1185">Reference proteome</keyword>
<proteinExistence type="predicted"/>
<name>A0A9N8PLP1_9PEZI</name>
<accession>A0A9N8PLP1</accession>